<feature type="region of interest" description="Disordered" evidence="4">
    <location>
        <begin position="278"/>
        <end position="352"/>
    </location>
</feature>
<proteinExistence type="inferred from homology"/>
<organism evidence="6 7">
    <name type="scientific">Brassica cretica</name>
    <name type="common">Mustard</name>
    <dbReference type="NCBI Taxonomy" id="69181"/>
    <lineage>
        <taxon>Eukaryota</taxon>
        <taxon>Viridiplantae</taxon>
        <taxon>Streptophyta</taxon>
        <taxon>Embryophyta</taxon>
        <taxon>Tracheophyta</taxon>
        <taxon>Spermatophyta</taxon>
        <taxon>Magnoliopsida</taxon>
        <taxon>eudicotyledons</taxon>
        <taxon>Gunneridae</taxon>
        <taxon>Pentapetalae</taxon>
        <taxon>rosids</taxon>
        <taxon>malvids</taxon>
        <taxon>Brassicales</taxon>
        <taxon>Brassicaceae</taxon>
        <taxon>Brassiceae</taxon>
        <taxon>Brassica</taxon>
    </lineage>
</organism>
<evidence type="ECO:0000256" key="1">
    <source>
        <dbReference type="ARBA" id="ARBA00005234"/>
    </source>
</evidence>
<dbReference type="AlphaFoldDB" id="A0A8S9SER8"/>
<evidence type="ECO:0000256" key="2">
    <source>
        <dbReference type="ARBA" id="ARBA00022670"/>
    </source>
</evidence>
<dbReference type="EMBL" id="QGKX02000004">
    <property type="protein sequence ID" value="KAF3599798.1"/>
    <property type="molecule type" value="Genomic_DNA"/>
</dbReference>
<accession>A0A8S9SER8</accession>
<comment type="caution">
    <text evidence="6">The sequence shown here is derived from an EMBL/GenBank/DDBJ whole genome shotgun (WGS) entry which is preliminary data.</text>
</comment>
<dbReference type="GO" id="GO:0006508">
    <property type="term" value="P:proteolysis"/>
    <property type="evidence" value="ECO:0007669"/>
    <property type="project" value="UniProtKB-KW"/>
</dbReference>
<feature type="compositionally biased region" description="Basic and acidic residues" evidence="4">
    <location>
        <begin position="400"/>
        <end position="410"/>
    </location>
</feature>
<protein>
    <recommendedName>
        <fullName evidence="5">Ubiquitin-like protease family profile domain-containing protein</fullName>
    </recommendedName>
</protein>
<feature type="domain" description="Ubiquitin-like protease family profile" evidence="5">
    <location>
        <begin position="562"/>
        <end position="709"/>
    </location>
</feature>
<keyword evidence="3" id="KW-0378">Hydrolase</keyword>
<dbReference type="SUPFAM" id="SSF54001">
    <property type="entry name" value="Cysteine proteinases"/>
    <property type="match status" value="1"/>
</dbReference>
<feature type="region of interest" description="Disordered" evidence="4">
    <location>
        <begin position="65"/>
        <end position="99"/>
    </location>
</feature>
<dbReference type="InterPro" id="IPR038765">
    <property type="entry name" value="Papain-like_cys_pep_sf"/>
</dbReference>
<reference evidence="6" key="1">
    <citation type="submission" date="2019-12" db="EMBL/GenBank/DDBJ databases">
        <title>Genome sequencing and annotation of Brassica cretica.</title>
        <authorList>
            <person name="Studholme D.J."/>
            <person name="Sarris P."/>
        </authorList>
    </citation>
    <scope>NUCLEOTIDE SEQUENCE</scope>
    <source>
        <strain evidence="6">PFS-109/04</strain>
        <tissue evidence="6">Leaf</tissue>
    </source>
</reference>
<comment type="similarity">
    <text evidence="1">Belongs to the peptidase C48 family.</text>
</comment>
<dbReference type="Pfam" id="PF02902">
    <property type="entry name" value="Peptidase_C48"/>
    <property type="match status" value="1"/>
</dbReference>
<evidence type="ECO:0000259" key="5">
    <source>
        <dbReference type="Pfam" id="PF02902"/>
    </source>
</evidence>
<feature type="region of interest" description="Disordered" evidence="4">
    <location>
        <begin position="167"/>
        <end position="186"/>
    </location>
</feature>
<evidence type="ECO:0000256" key="4">
    <source>
        <dbReference type="SAM" id="MobiDB-lite"/>
    </source>
</evidence>
<gene>
    <name evidence="6" type="ORF">F2Q69_00037057</name>
</gene>
<dbReference type="GO" id="GO:0008234">
    <property type="term" value="F:cysteine-type peptidase activity"/>
    <property type="evidence" value="ECO:0007669"/>
    <property type="project" value="InterPro"/>
</dbReference>
<keyword evidence="2" id="KW-0645">Protease</keyword>
<dbReference type="InterPro" id="IPR003653">
    <property type="entry name" value="Peptidase_C48_C"/>
</dbReference>
<evidence type="ECO:0000313" key="7">
    <source>
        <dbReference type="Proteomes" id="UP000712600"/>
    </source>
</evidence>
<feature type="compositionally biased region" description="Polar residues" evidence="4">
    <location>
        <begin position="282"/>
        <end position="295"/>
    </location>
</feature>
<name>A0A8S9SER8_BRACR</name>
<dbReference type="Proteomes" id="UP000712600">
    <property type="component" value="Unassembled WGS sequence"/>
</dbReference>
<sequence length="720" mass="81394">MVRVCLVDSPISSESEDMVEMIEVPDRMFADSEEPVGNTFALKGFVHAMQLVMVEAVPALTEVVQEAGSSSSGSDSDREDDDLHEKRNKRLTLSPGHARDVDQKCEVPVKCIIEENFSHPVDNEYEDYSDEETDPKVENVLRLHSKKYNFNNSMFKRGLTMADVERMGGKGKGKKRETKAGKKAVAPETVSDSKFAMLMYDKMKPEISRFRETTKNLNATVKVATQEFASMESRVVTLVENKIKSMIESVMVPMLEQKLFQIKGDVIQSIEPMLKNQHQDPVYNSKSQPSSAQDLNNSEPTSNNTENVQPSEKTFVQEEPPHFPKGNIHDSPTIGLSSDISGLTPPPNVTSLENEMEHLPASKTVSTQSHRTGSLEMALRDPFPFFENPSFSLGLSQEEQQDHTDGKSSQEPETVGEGSKVKLPQRRKSLRLQNSLYSTLFPSTSVEQEDNHDDLVNGSAAEQVAVEKDNPFDLQECMRGKRQKTVTHGLVDVFQCNPDILNRSRESQMVMYGKFDSWEYTQKYTKLAPKLKSHFVIHLGGCQVSNKDIIEIVERARPYSSKVMDILMKHLSLSYAKQSLSVLGKNSVFFYTKFVASVSRNYSKFSKISEKETHVYTKGLLEVFEDVMDHQPDQYRFYFPFNLDKKHWAGLCVDASSWIITVFYCNTSLRSEASMNSELKPISEMFPYLMKQAGMPISNSQLIPMVVERAKNRSAEHHIS</sequence>
<feature type="region of interest" description="Disordered" evidence="4">
    <location>
        <begin position="396"/>
        <end position="426"/>
    </location>
</feature>
<evidence type="ECO:0000256" key="3">
    <source>
        <dbReference type="ARBA" id="ARBA00022801"/>
    </source>
</evidence>
<feature type="compositionally biased region" description="Low complexity" evidence="4">
    <location>
        <begin position="296"/>
        <end position="307"/>
    </location>
</feature>
<evidence type="ECO:0000313" key="6">
    <source>
        <dbReference type="EMBL" id="KAF3599798.1"/>
    </source>
</evidence>